<dbReference type="SUPFAM" id="SSF101152">
    <property type="entry name" value="Mob1/phocein"/>
    <property type="match status" value="1"/>
</dbReference>
<name>A0A183C0R5_GLOPA</name>
<protein>
    <submittedName>
        <fullName evidence="4">MOB kinase activator-like 1</fullName>
    </submittedName>
</protein>
<sequence length="146" mass="16762">MNLYGAIDQRQSPSDDRRPHQQQQRHLQLLRRASATLGSGNLRDVVRLPPGEDLNEWMAANIVDLYNQVSMLYGTIAEHCTANSCPRMTAGAQHEYFWSDSKGVLMEPCPANMYIEYLLSWMQEELDDESIFPSQIGPYFANFVYQ</sequence>
<dbReference type="AlphaFoldDB" id="A0A183C0R5"/>
<evidence type="ECO:0000256" key="2">
    <source>
        <dbReference type="SAM" id="MobiDB-lite"/>
    </source>
</evidence>
<dbReference type="WBParaSite" id="GPLIN_000645800">
    <property type="protein sequence ID" value="GPLIN_000645800"/>
    <property type="gene ID" value="GPLIN_000645800"/>
</dbReference>
<proteinExistence type="predicted"/>
<organism evidence="3 4">
    <name type="scientific">Globodera pallida</name>
    <name type="common">Potato cyst nematode worm</name>
    <name type="synonym">Heterodera pallida</name>
    <dbReference type="NCBI Taxonomy" id="36090"/>
    <lineage>
        <taxon>Eukaryota</taxon>
        <taxon>Metazoa</taxon>
        <taxon>Ecdysozoa</taxon>
        <taxon>Nematoda</taxon>
        <taxon>Chromadorea</taxon>
        <taxon>Rhabditida</taxon>
        <taxon>Tylenchina</taxon>
        <taxon>Tylenchomorpha</taxon>
        <taxon>Tylenchoidea</taxon>
        <taxon>Heteroderidae</taxon>
        <taxon>Heteroderinae</taxon>
        <taxon>Globodera</taxon>
    </lineage>
</organism>
<feature type="region of interest" description="Disordered" evidence="2">
    <location>
        <begin position="1"/>
        <end position="23"/>
    </location>
</feature>
<keyword evidence="3" id="KW-1185">Reference proteome</keyword>
<keyword evidence="1" id="KW-0479">Metal-binding</keyword>
<dbReference type="InterPro" id="IPR005301">
    <property type="entry name" value="MOB_kinase_act_fam"/>
</dbReference>
<feature type="binding site" evidence="1">
    <location>
        <position position="85"/>
    </location>
    <ligand>
        <name>Zn(2+)</name>
        <dbReference type="ChEBI" id="CHEBI:29105"/>
    </ligand>
</feature>
<dbReference type="SMART" id="SM01388">
    <property type="entry name" value="Mob1_phocein"/>
    <property type="match status" value="1"/>
</dbReference>
<dbReference type="Proteomes" id="UP000050741">
    <property type="component" value="Unassembled WGS sequence"/>
</dbReference>
<feature type="binding site" evidence="1">
    <location>
        <position position="80"/>
    </location>
    <ligand>
        <name>Zn(2+)</name>
        <dbReference type="ChEBI" id="CHEBI:29105"/>
    </ligand>
</feature>
<evidence type="ECO:0000313" key="3">
    <source>
        <dbReference type="Proteomes" id="UP000050741"/>
    </source>
</evidence>
<keyword evidence="1" id="KW-0862">Zinc</keyword>
<dbReference type="PANTHER" id="PTHR22599">
    <property type="entry name" value="MPS ONE BINDER KINASE ACTIVATOR-LIKE MOB"/>
    <property type="match status" value="1"/>
</dbReference>
<dbReference type="Gene3D" id="1.20.140.30">
    <property type="entry name" value="MOB kinase activator"/>
    <property type="match status" value="1"/>
</dbReference>
<accession>A0A183C0R5</accession>
<reference evidence="4" key="2">
    <citation type="submission" date="2016-06" db="UniProtKB">
        <authorList>
            <consortium name="WormBaseParasite"/>
        </authorList>
    </citation>
    <scope>IDENTIFICATION</scope>
</reference>
<reference evidence="3" key="1">
    <citation type="submission" date="2014-05" db="EMBL/GenBank/DDBJ databases">
        <title>The genome and life-stage specific transcriptomes of Globodera pallida elucidate key aspects of plant parasitism by a cyst nematode.</title>
        <authorList>
            <person name="Cotton J.A."/>
            <person name="Lilley C.J."/>
            <person name="Jones L.M."/>
            <person name="Kikuchi T."/>
            <person name="Reid A.J."/>
            <person name="Thorpe P."/>
            <person name="Tsai I.J."/>
            <person name="Beasley H."/>
            <person name="Blok V."/>
            <person name="Cock P.J.A."/>
            <person name="Van den Akker S.E."/>
            <person name="Holroyd N."/>
            <person name="Hunt M."/>
            <person name="Mantelin S."/>
            <person name="Naghra H."/>
            <person name="Pain A."/>
            <person name="Palomares-Rius J.E."/>
            <person name="Zarowiecki M."/>
            <person name="Berriman M."/>
            <person name="Jones J.T."/>
            <person name="Urwin P.E."/>
        </authorList>
    </citation>
    <scope>NUCLEOTIDE SEQUENCE [LARGE SCALE GENOMIC DNA]</scope>
    <source>
        <strain evidence="3">Lindley</strain>
    </source>
</reference>
<dbReference type="InterPro" id="IPR036703">
    <property type="entry name" value="MOB_kinase_act_sf"/>
</dbReference>
<evidence type="ECO:0000313" key="4">
    <source>
        <dbReference type="WBParaSite" id="GPLIN_000645800"/>
    </source>
</evidence>
<dbReference type="Pfam" id="PF03637">
    <property type="entry name" value="Mob1_phocein"/>
    <property type="match status" value="1"/>
</dbReference>
<evidence type="ECO:0000256" key="1">
    <source>
        <dbReference type="PIRSR" id="PIRSR605301-1"/>
    </source>
</evidence>